<dbReference type="Proteomes" id="UP000251314">
    <property type="component" value="Unassembled WGS sequence"/>
</dbReference>
<dbReference type="EMBL" id="MJFZ01000473">
    <property type="protein sequence ID" value="RAW28704.1"/>
    <property type="molecule type" value="Genomic_DNA"/>
</dbReference>
<accession>A0A329RVR9</accession>
<evidence type="ECO:0000313" key="2">
    <source>
        <dbReference type="EMBL" id="RAW28704.1"/>
    </source>
</evidence>
<dbReference type="OrthoDB" id="118568at2759"/>
<name>A0A329RVR9_9STRA</name>
<evidence type="ECO:0000256" key="1">
    <source>
        <dbReference type="SAM" id="MobiDB-lite"/>
    </source>
</evidence>
<proteinExistence type="predicted"/>
<comment type="caution">
    <text evidence="2">The sequence shown here is derived from an EMBL/GenBank/DDBJ whole genome shotgun (WGS) entry which is preliminary data.</text>
</comment>
<sequence>MIDQLLLLVKRQNECMDILEAKVEGNTQQHKSGKRQNDQEQEREQDKPPKRRRTSITHLHATWYALYAQGPRWLSGAPKHQRSNSKQLVAYMKLFIADMFLGFRLSSGHYCHITILVL</sequence>
<feature type="non-terminal residue" evidence="2">
    <location>
        <position position="118"/>
    </location>
</feature>
<feature type="compositionally biased region" description="Basic and acidic residues" evidence="1">
    <location>
        <begin position="35"/>
        <end position="48"/>
    </location>
</feature>
<gene>
    <name evidence="2" type="ORF">PC110_g14923</name>
</gene>
<dbReference type="VEuPathDB" id="FungiDB:PC110_g14923"/>
<organism evidence="2 3">
    <name type="scientific">Phytophthora cactorum</name>
    <dbReference type="NCBI Taxonomy" id="29920"/>
    <lineage>
        <taxon>Eukaryota</taxon>
        <taxon>Sar</taxon>
        <taxon>Stramenopiles</taxon>
        <taxon>Oomycota</taxon>
        <taxon>Peronosporomycetes</taxon>
        <taxon>Peronosporales</taxon>
        <taxon>Peronosporaceae</taxon>
        <taxon>Phytophthora</taxon>
    </lineage>
</organism>
<protein>
    <submittedName>
        <fullName evidence="2">Uncharacterized protein</fullName>
    </submittedName>
</protein>
<evidence type="ECO:0000313" key="3">
    <source>
        <dbReference type="Proteomes" id="UP000251314"/>
    </source>
</evidence>
<keyword evidence="3" id="KW-1185">Reference proteome</keyword>
<feature type="region of interest" description="Disordered" evidence="1">
    <location>
        <begin position="22"/>
        <end position="55"/>
    </location>
</feature>
<reference evidence="2 3" key="1">
    <citation type="submission" date="2018-01" db="EMBL/GenBank/DDBJ databases">
        <title>Draft genome of the strawberry crown rot pathogen Phytophthora cactorum.</title>
        <authorList>
            <person name="Armitage A.D."/>
            <person name="Lysoe E."/>
            <person name="Nellist C.F."/>
            <person name="Harrison R.J."/>
            <person name="Brurberg M.B."/>
        </authorList>
    </citation>
    <scope>NUCLEOTIDE SEQUENCE [LARGE SCALE GENOMIC DNA]</scope>
    <source>
        <strain evidence="2 3">10300</strain>
    </source>
</reference>
<dbReference type="AlphaFoldDB" id="A0A329RVR9"/>